<dbReference type="EMBL" id="NEDP02004108">
    <property type="protein sequence ID" value="OWF46664.1"/>
    <property type="molecule type" value="Genomic_DNA"/>
</dbReference>
<dbReference type="OrthoDB" id="6159439at2759"/>
<dbReference type="InterPro" id="IPR042247">
    <property type="entry name" value="TLX1/2/3"/>
</dbReference>
<dbReference type="InterPro" id="IPR020479">
    <property type="entry name" value="HD_metazoa"/>
</dbReference>
<keyword evidence="2" id="KW-0217">Developmental protein</keyword>
<proteinExistence type="predicted"/>
<dbReference type="SUPFAM" id="SSF46689">
    <property type="entry name" value="Homeodomain-like"/>
    <property type="match status" value="1"/>
</dbReference>
<evidence type="ECO:0000256" key="2">
    <source>
        <dbReference type="ARBA" id="ARBA00022473"/>
    </source>
</evidence>
<feature type="region of interest" description="Disordered" evidence="8">
    <location>
        <begin position="29"/>
        <end position="70"/>
    </location>
</feature>
<dbReference type="PANTHER" id="PTHR45921:SF6">
    <property type="entry name" value="C15"/>
    <property type="match status" value="1"/>
</dbReference>
<evidence type="ECO:0000256" key="7">
    <source>
        <dbReference type="RuleBase" id="RU000682"/>
    </source>
</evidence>
<evidence type="ECO:0000256" key="5">
    <source>
        <dbReference type="ARBA" id="ARBA00023242"/>
    </source>
</evidence>
<reference evidence="10 11" key="1">
    <citation type="journal article" date="2017" name="Nat. Ecol. Evol.">
        <title>Scallop genome provides insights into evolution of bilaterian karyotype and development.</title>
        <authorList>
            <person name="Wang S."/>
            <person name="Zhang J."/>
            <person name="Jiao W."/>
            <person name="Li J."/>
            <person name="Xun X."/>
            <person name="Sun Y."/>
            <person name="Guo X."/>
            <person name="Huan P."/>
            <person name="Dong B."/>
            <person name="Zhang L."/>
            <person name="Hu X."/>
            <person name="Sun X."/>
            <person name="Wang J."/>
            <person name="Zhao C."/>
            <person name="Wang Y."/>
            <person name="Wang D."/>
            <person name="Huang X."/>
            <person name="Wang R."/>
            <person name="Lv J."/>
            <person name="Li Y."/>
            <person name="Zhang Z."/>
            <person name="Liu B."/>
            <person name="Lu W."/>
            <person name="Hui Y."/>
            <person name="Liang J."/>
            <person name="Zhou Z."/>
            <person name="Hou R."/>
            <person name="Li X."/>
            <person name="Liu Y."/>
            <person name="Li H."/>
            <person name="Ning X."/>
            <person name="Lin Y."/>
            <person name="Zhao L."/>
            <person name="Xing Q."/>
            <person name="Dou J."/>
            <person name="Li Y."/>
            <person name="Mao J."/>
            <person name="Guo H."/>
            <person name="Dou H."/>
            <person name="Li T."/>
            <person name="Mu C."/>
            <person name="Jiang W."/>
            <person name="Fu Q."/>
            <person name="Fu X."/>
            <person name="Miao Y."/>
            <person name="Liu J."/>
            <person name="Yu Q."/>
            <person name="Li R."/>
            <person name="Liao H."/>
            <person name="Li X."/>
            <person name="Kong Y."/>
            <person name="Jiang Z."/>
            <person name="Chourrout D."/>
            <person name="Li R."/>
            <person name="Bao Z."/>
        </authorList>
    </citation>
    <scope>NUCLEOTIDE SEQUENCE [LARGE SCALE GENOMIC DNA]</scope>
    <source>
        <strain evidence="10 11">PY_sf001</strain>
    </source>
</reference>
<dbReference type="STRING" id="6573.A0A210QD48"/>
<dbReference type="GO" id="GO:0000981">
    <property type="term" value="F:DNA-binding transcription factor activity, RNA polymerase II-specific"/>
    <property type="evidence" value="ECO:0007669"/>
    <property type="project" value="InterPro"/>
</dbReference>
<feature type="domain" description="Homeobox" evidence="9">
    <location>
        <begin position="179"/>
        <end position="239"/>
    </location>
</feature>
<evidence type="ECO:0000256" key="8">
    <source>
        <dbReference type="SAM" id="MobiDB-lite"/>
    </source>
</evidence>
<evidence type="ECO:0000256" key="6">
    <source>
        <dbReference type="PROSITE-ProRule" id="PRU00108"/>
    </source>
</evidence>
<dbReference type="PROSITE" id="PS50071">
    <property type="entry name" value="HOMEOBOX_2"/>
    <property type="match status" value="1"/>
</dbReference>
<dbReference type="InterPro" id="IPR017970">
    <property type="entry name" value="Homeobox_CS"/>
</dbReference>
<comment type="caution">
    <text evidence="10">The sequence shown here is derived from an EMBL/GenBank/DDBJ whole genome shotgun (WGS) entry which is preliminary data.</text>
</comment>
<dbReference type="CDD" id="cd00086">
    <property type="entry name" value="homeodomain"/>
    <property type="match status" value="1"/>
</dbReference>
<accession>A0A210QD48</accession>
<dbReference type="AlphaFoldDB" id="A0A210QD48"/>
<feature type="compositionally biased region" description="Polar residues" evidence="8">
    <location>
        <begin position="39"/>
        <end position="49"/>
    </location>
</feature>
<dbReference type="FunFam" id="1.10.10.60:FF:000040">
    <property type="entry name" value="T-cell leukemia homeobox protein 3"/>
    <property type="match status" value="1"/>
</dbReference>
<keyword evidence="11" id="KW-1185">Reference proteome</keyword>
<dbReference type="GO" id="GO:0005634">
    <property type="term" value="C:nucleus"/>
    <property type="evidence" value="ECO:0007669"/>
    <property type="project" value="UniProtKB-SubCell"/>
</dbReference>
<dbReference type="PROSITE" id="PS00027">
    <property type="entry name" value="HOMEOBOX_1"/>
    <property type="match status" value="1"/>
</dbReference>
<dbReference type="InterPro" id="IPR001356">
    <property type="entry name" value="HD"/>
</dbReference>
<gene>
    <name evidence="10" type="ORF">KP79_PYT17687</name>
</gene>
<evidence type="ECO:0000256" key="3">
    <source>
        <dbReference type="ARBA" id="ARBA00023125"/>
    </source>
</evidence>
<evidence type="ECO:0000313" key="11">
    <source>
        <dbReference type="Proteomes" id="UP000242188"/>
    </source>
</evidence>
<evidence type="ECO:0000256" key="1">
    <source>
        <dbReference type="ARBA" id="ARBA00004123"/>
    </source>
</evidence>
<dbReference type="PRINTS" id="PR00024">
    <property type="entry name" value="HOMEOBOX"/>
</dbReference>
<sequence length="274" mass="32081">MAEEKFDIDITTHNEVYARVGVEKLNIERRNRLPFQGMPQENSLPTPSSGEEEDVDKYENNSPKSRYESSHLSFGIDSILRQSGKRRYGKVSEEHEQSHDENDRHIITNTSKMDETAFSRVGGMDLSLKSEQMEDHKVQTPESFYTIANHLTMWSLRDINKDRFGVRRIGHPYQNRTPPKRKKPRTSFTRLQIMELERRFEQQKYLASSERSSIAKSLKMSDSQVKTWFQNRRTKWRRQTAEEKELERQAANRLLLSLGRCTSKGLVLESGIQL</sequence>
<comment type="subcellular location">
    <subcellularLocation>
        <location evidence="1 6 7">Nucleus</location>
    </subcellularLocation>
</comment>
<keyword evidence="5 6" id="KW-0539">Nucleus</keyword>
<dbReference type="SMART" id="SM00389">
    <property type="entry name" value="HOX"/>
    <property type="match status" value="1"/>
</dbReference>
<name>A0A210QD48_MIZYE</name>
<keyword evidence="3 6" id="KW-0238">DNA-binding</keyword>
<keyword evidence="4 6" id="KW-0371">Homeobox</keyword>
<dbReference type="Pfam" id="PF00046">
    <property type="entry name" value="Homeodomain"/>
    <property type="match status" value="1"/>
</dbReference>
<evidence type="ECO:0000313" key="10">
    <source>
        <dbReference type="EMBL" id="OWF46664.1"/>
    </source>
</evidence>
<organism evidence="10 11">
    <name type="scientific">Mizuhopecten yessoensis</name>
    <name type="common">Japanese scallop</name>
    <name type="synonym">Patinopecten yessoensis</name>
    <dbReference type="NCBI Taxonomy" id="6573"/>
    <lineage>
        <taxon>Eukaryota</taxon>
        <taxon>Metazoa</taxon>
        <taxon>Spiralia</taxon>
        <taxon>Lophotrochozoa</taxon>
        <taxon>Mollusca</taxon>
        <taxon>Bivalvia</taxon>
        <taxon>Autobranchia</taxon>
        <taxon>Pteriomorphia</taxon>
        <taxon>Pectinida</taxon>
        <taxon>Pectinoidea</taxon>
        <taxon>Pectinidae</taxon>
        <taxon>Mizuhopecten</taxon>
    </lineage>
</organism>
<dbReference type="GO" id="GO:0000978">
    <property type="term" value="F:RNA polymerase II cis-regulatory region sequence-specific DNA binding"/>
    <property type="evidence" value="ECO:0007669"/>
    <property type="project" value="TreeGrafter"/>
</dbReference>
<dbReference type="GO" id="GO:0048513">
    <property type="term" value="P:animal organ development"/>
    <property type="evidence" value="ECO:0007669"/>
    <property type="project" value="TreeGrafter"/>
</dbReference>
<dbReference type="InterPro" id="IPR009057">
    <property type="entry name" value="Homeodomain-like_sf"/>
</dbReference>
<evidence type="ECO:0000259" key="9">
    <source>
        <dbReference type="PROSITE" id="PS50071"/>
    </source>
</evidence>
<dbReference type="PANTHER" id="PTHR45921">
    <property type="entry name" value="IP01054P"/>
    <property type="match status" value="1"/>
</dbReference>
<feature type="DNA-binding region" description="Homeobox" evidence="6">
    <location>
        <begin position="181"/>
        <end position="240"/>
    </location>
</feature>
<dbReference type="Proteomes" id="UP000242188">
    <property type="component" value="Unassembled WGS sequence"/>
</dbReference>
<protein>
    <submittedName>
        <fullName evidence="10">T-cell leukemia homeobox protein 3</fullName>
    </submittedName>
</protein>
<dbReference type="Gene3D" id="1.10.10.60">
    <property type="entry name" value="Homeodomain-like"/>
    <property type="match status" value="1"/>
</dbReference>
<evidence type="ECO:0000256" key="4">
    <source>
        <dbReference type="ARBA" id="ARBA00023155"/>
    </source>
</evidence>